<proteinExistence type="predicted"/>
<dbReference type="InterPro" id="IPR000070">
    <property type="entry name" value="Pectinesterase_cat"/>
</dbReference>
<dbReference type="GO" id="GO:0030599">
    <property type="term" value="F:pectinesterase activity"/>
    <property type="evidence" value="ECO:0007669"/>
    <property type="project" value="UniProtKB-EC"/>
</dbReference>
<dbReference type="Pfam" id="PF01095">
    <property type="entry name" value="Pectinesterase"/>
    <property type="match status" value="1"/>
</dbReference>
<feature type="region of interest" description="Disordered" evidence="6">
    <location>
        <begin position="49"/>
        <end position="70"/>
    </location>
</feature>
<evidence type="ECO:0000256" key="1">
    <source>
        <dbReference type="ARBA" id="ARBA00005184"/>
    </source>
</evidence>
<feature type="compositionally biased region" description="Basic and acidic residues" evidence="6">
    <location>
        <begin position="60"/>
        <end position="70"/>
    </location>
</feature>
<name>A0AAW2IVJ2_9LAMI</name>
<reference evidence="8" key="2">
    <citation type="journal article" date="2024" name="Plant">
        <title>Genomic evolution and insights into agronomic trait innovations of Sesamum species.</title>
        <authorList>
            <person name="Miao H."/>
            <person name="Wang L."/>
            <person name="Qu L."/>
            <person name="Liu H."/>
            <person name="Sun Y."/>
            <person name="Le M."/>
            <person name="Wang Q."/>
            <person name="Wei S."/>
            <person name="Zheng Y."/>
            <person name="Lin W."/>
            <person name="Duan Y."/>
            <person name="Cao H."/>
            <person name="Xiong S."/>
            <person name="Wang X."/>
            <person name="Wei L."/>
            <person name="Li C."/>
            <person name="Ma Q."/>
            <person name="Ju M."/>
            <person name="Zhao R."/>
            <person name="Li G."/>
            <person name="Mu C."/>
            <person name="Tian Q."/>
            <person name="Mei H."/>
            <person name="Zhang T."/>
            <person name="Gao T."/>
            <person name="Zhang H."/>
        </authorList>
    </citation>
    <scope>NUCLEOTIDE SEQUENCE</scope>
    <source>
        <strain evidence="8">G01</strain>
    </source>
</reference>
<feature type="region of interest" description="Disordered" evidence="6">
    <location>
        <begin position="1"/>
        <end position="22"/>
    </location>
</feature>
<feature type="compositionally biased region" description="Basic residues" evidence="6">
    <location>
        <begin position="1"/>
        <end position="11"/>
    </location>
</feature>
<gene>
    <name evidence="8" type="ORF">Sangu_2779400</name>
</gene>
<evidence type="ECO:0000256" key="4">
    <source>
        <dbReference type="ARBA" id="ARBA00023316"/>
    </source>
</evidence>
<sequence>MLVRRLPRHSLRPLQPPVLPRMRHNRDDRLHLWQLGSCVPKLQHHAEAASVQPVRHNNCPRKEGPQSEHWDFHPTLHDEPTRRSHCPNISGQAMEGFLGDRYHAEQHWWILGPERLDFMGFQCGPTSSILYAEYQNTGPGASTSNRVTWAGYKPTLTADQASKYNVESFIEGSSWLPATAVTFDST</sequence>
<reference evidence="8" key="1">
    <citation type="submission" date="2020-06" db="EMBL/GenBank/DDBJ databases">
        <authorList>
            <person name="Li T."/>
            <person name="Hu X."/>
            <person name="Zhang T."/>
            <person name="Song X."/>
            <person name="Zhang H."/>
            <person name="Dai N."/>
            <person name="Sheng W."/>
            <person name="Hou X."/>
            <person name="Wei L."/>
        </authorList>
    </citation>
    <scope>NUCLEOTIDE SEQUENCE</scope>
    <source>
        <strain evidence="8">G01</strain>
        <tissue evidence="8">Leaf</tissue>
    </source>
</reference>
<feature type="domain" description="Pectinesterase catalytic" evidence="7">
    <location>
        <begin position="127"/>
        <end position="172"/>
    </location>
</feature>
<dbReference type="SUPFAM" id="SSF51126">
    <property type="entry name" value="Pectin lyase-like"/>
    <property type="match status" value="1"/>
</dbReference>
<evidence type="ECO:0000313" key="8">
    <source>
        <dbReference type="EMBL" id="KAL0285438.1"/>
    </source>
</evidence>
<comment type="pathway">
    <text evidence="1">Glycan metabolism; pectin degradation; 2-dehydro-3-deoxy-D-gluconate from pectin: step 1/5.</text>
</comment>
<evidence type="ECO:0000256" key="5">
    <source>
        <dbReference type="ARBA" id="ARBA00047928"/>
    </source>
</evidence>
<dbReference type="EMBL" id="JACGWK010001594">
    <property type="protein sequence ID" value="KAL0285438.1"/>
    <property type="molecule type" value="Genomic_DNA"/>
</dbReference>
<accession>A0AAW2IVJ2</accession>
<dbReference type="AlphaFoldDB" id="A0AAW2IVJ2"/>
<comment type="caution">
    <text evidence="8">The sequence shown here is derived from an EMBL/GenBank/DDBJ whole genome shotgun (WGS) entry which is preliminary data.</text>
</comment>
<dbReference type="InterPro" id="IPR011050">
    <property type="entry name" value="Pectin_lyase_fold/virulence"/>
</dbReference>
<organism evidence="8">
    <name type="scientific">Sesamum angustifolium</name>
    <dbReference type="NCBI Taxonomy" id="2727405"/>
    <lineage>
        <taxon>Eukaryota</taxon>
        <taxon>Viridiplantae</taxon>
        <taxon>Streptophyta</taxon>
        <taxon>Embryophyta</taxon>
        <taxon>Tracheophyta</taxon>
        <taxon>Spermatophyta</taxon>
        <taxon>Magnoliopsida</taxon>
        <taxon>eudicotyledons</taxon>
        <taxon>Gunneridae</taxon>
        <taxon>Pentapetalae</taxon>
        <taxon>asterids</taxon>
        <taxon>lamiids</taxon>
        <taxon>Lamiales</taxon>
        <taxon>Pedaliaceae</taxon>
        <taxon>Sesamum</taxon>
    </lineage>
</organism>
<dbReference type="PANTHER" id="PTHR31707">
    <property type="entry name" value="PECTINESTERASE"/>
    <property type="match status" value="1"/>
</dbReference>
<evidence type="ECO:0000256" key="6">
    <source>
        <dbReference type="SAM" id="MobiDB-lite"/>
    </source>
</evidence>
<evidence type="ECO:0000256" key="2">
    <source>
        <dbReference type="ARBA" id="ARBA00022801"/>
    </source>
</evidence>
<evidence type="ECO:0000259" key="7">
    <source>
        <dbReference type="Pfam" id="PF01095"/>
    </source>
</evidence>
<keyword evidence="2" id="KW-0378">Hydrolase</keyword>
<keyword evidence="3" id="KW-0063">Aspartyl esterase</keyword>
<dbReference type="GO" id="GO:0042545">
    <property type="term" value="P:cell wall modification"/>
    <property type="evidence" value="ECO:0007669"/>
    <property type="project" value="InterPro"/>
</dbReference>
<evidence type="ECO:0000256" key="3">
    <source>
        <dbReference type="ARBA" id="ARBA00023085"/>
    </source>
</evidence>
<dbReference type="Gene3D" id="2.160.20.10">
    <property type="entry name" value="Single-stranded right-handed beta-helix, Pectin lyase-like"/>
    <property type="match status" value="1"/>
</dbReference>
<dbReference type="InterPro" id="IPR012334">
    <property type="entry name" value="Pectin_lyas_fold"/>
</dbReference>
<comment type="catalytic activity">
    <reaction evidence="5">
        <text>[(1-&gt;4)-alpha-D-galacturonosyl methyl ester](n) + n H2O = [(1-&gt;4)-alpha-D-galacturonosyl](n) + n methanol + n H(+)</text>
        <dbReference type="Rhea" id="RHEA:22380"/>
        <dbReference type="Rhea" id="RHEA-COMP:14570"/>
        <dbReference type="Rhea" id="RHEA-COMP:14573"/>
        <dbReference type="ChEBI" id="CHEBI:15377"/>
        <dbReference type="ChEBI" id="CHEBI:15378"/>
        <dbReference type="ChEBI" id="CHEBI:17790"/>
        <dbReference type="ChEBI" id="CHEBI:140522"/>
        <dbReference type="ChEBI" id="CHEBI:140523"/>
        <dbReference type="EC" id="3.1.1.11"/>
    </reaction>
</comment>
<keyword evidence="4" id="KW-0961">Cell wall biogenesis/degradation</keyword>
<protein>
    <submittedName>
        <fullName evidence="8">Pectinesterase 3</fullName>
    </submittedName>
</protein>